<protein>
    <submittedName>
        <fullName evidence="2">Uncharacterized protein</fullName>
    </submittedName>
</protein>
<reference evidence="2" key="1">
    <citation type="submission" date="2021-02" db="EMBL/GenBank/DDBJ databases">
        <authorList>
            <person name="Nowell W R."/>
        </authorList>
    </citation>
    <scope>NUCLEOTIDE SEQUENCE</scope>
</reference>
<sequence>MSPPTKTTSAKSTSDEQNPSENGSSTDKNLSSSVSPLKKIEKVVVH</sequence>
<evidence type="ECO:0000256" key="1">
    <source>
        <dbReference type="SAM" id="MobiDB-lite"/>
    </source>
</evidence>
<evidence type="ECO:0000313" key="3">
    <source>
        <dbReference type="Proteomes" id="UP000681967"/>
    </source>
</evidence>
<feature type="non-terminal residue" evidence="2">
    <location>
        <position position="46"/>
    </location>
</feature>
<proteinExistence type="predicted"/>
<feature type="region of interest" description="Disordered" evidence="1">
    <location>
        <begin position="1"/>
        <end position="46"/>
    </location>
</feature>
<feature type="compositionally biased region" description="Low complexity" evidence="1">
    <location>
        <begin position="1"/>
        <end position="12"/>
    </location>
</feature>
<dbReference type="EMBL" id="CAJOBH010059152">
    <property type="protein sequence ID" value="CAF4416084.1"/>
    <property type="molecule type" value="Genomic_DNA"/>
</dbReference>
<accession>A0A8S2W5L2</accession>
<gene>
    <name evidence="2" type="ORF">BYL167_LOCUS32227</name>
</gene>
<dbReference type="AlphaFoldDB" id="A0A8S2W5L2"/>
<evidence type="ECO:0000313" key="2">
    <source>
        <dbReference type="EMBL" id="CAF4416084.1"/>
    </source>
</evidence>
<name>A0A8S2W5L2_9BILA</name>
<comment type="caution">
    <text evidence="2">The sequence shown here is derived from an EMBL/GenBank/DDBJ whole genome shotgun (WGS) entry which is preliminary data.</text>
</comment>
<dbReference type="Proteomes" id="UP000681967">
    <property type="component" value="Unassembled WGS sequence"/>
</dbReference>
<feature type="compositionally biased region" description="Polar residues" evidence="1">
    <location>
        <begin position="15"/>
        <end position="35"/>
    </location>
</feature>
<organism evidence="2 3">
    <name type="scientific">Rotaria magnacalcarata</name>
    <dbReference type="NCBI Taxonomy" id="392030"/>
    <lineage>
        <taxon>Eukaryota</taxon>
        <taxon>Metazoa</taxon>
        <taxon>Spiralia</taxon>
        <taxon>Gnathifera</taxon>
        <taxon>Rotifera</taxon>
        <taxon>Eurotatoria</taxon>
        <taxon>Bdelloidea</taxon>
        <taxon>Philodinida</taxon>
        <taxon>Philodinidae</taxon>
        <taxon>Rotaria</taxon>
    </lineage>
</organism>